<gene>
    <name evidence="2" type="ORF">SOO65_19800</name>
</gene>
<keyword evidence="1" id="KW-0812">Transmembrane</keyword>
<dbReference type="EMBL" id="CP139487">
    <property type="protein sequence ID" value="WPU64943.1"/>
    <property type="molecule type" value="Genomic_DNA"/>
</dbReference>
<organism evidence="2 3">
    <name type="scientific">Peredibacter starrii</name>
    <dbReference type="NCBI Taxonomy" id="28202"/>
    <lineage>
        <taxon>Bacteria</taxon>
        <taxon>Pseudomonadati</taxon>
        <taxon>Bdellovibrionota</taxon>
        <taxon>Bacteriovoracia</taxon>
        <taxon>Bacteriovoracales</taxon>
        <taxon>Bacteriovoracaceae</taxon>
        <taxon>Peredibacter</taxon>
    </lineage>
</organism>
<evidence type="ECO:0000313" key="3">
    <source>
        <dbReference type="Proteomes" id="UP001324634"/>
    </source>
</evidence>
<proteinExistence type="predicted"/>
<accession>A0AAX4HP60</accession>
<keyword evidence="1" id="KW-1133">Transmembrane helix</keyword>
<evidence type="ECO:0000256" key="1">
    <source>
        <dbReference type="SAM" id="Phobius"/>
    </source>
</evidence>
<dbReference type="PROSITE" id="PS00409">
    <property type="entry name" value="PROKAR_NTER_METHYL"/>
    <property type="match status" value="1"/>
</dbReference>
<keyword evidence="3" id="KW-1185">Reference proteome</keyword>
<evidence type="ECO:0000313" key="2">
    <source>
        <dbReference type="EMBL" id="WPU64943.1"/>
    </source>
</evidence>
<protein>
    <submittedName>
        <fullName evidence="2">Prepilin-type N-terminal cleavage/methylation domain-containing protein</fullName>
    </submittedName>
</protein>
<dbReference type="NCBIfam" id="TIGR02532">
    <property type="entry name" value="IV_pilin_GFxxxE"/>
    <property type="match status" value="1"/>
</dbReference>
<dbReference type="Proteomes" id="UP001324634">
    <property type="component" value="Chromosome"/>
</dbReference>
<dbReference type="KEGG" id="psti:SOO65_19800"/>
<dbReference type="InterPro" id="IPR012902">
    <property type="entry name" value="N_methyl_site"/>
</dbReference>
<feature type="transmembrane region" description="Helical" evidence="1">
    <location>
        <begin position="7"/>
        <end position="28"/>
    </location>
</feature>
<name>A0AAX4HP60_9BACT</name>
<sequence>MKRLDRGFSLVEVLVVVGLLGGLAVVMMNMTQQQTKNQVTAEVKFENLEFRRQIANVLAVKKSCERTFQTLKIGDPLTVIRNAAGIPVVEVGKVYGNNSLKVDALTTALTRDNGDGTFDVDLVLNFEKTKTMALGSTTQMKFPLMVSALSVSAPITSCITNEGLWALDTDNIYNTNSRNVGIGTASPGTRLDVAGGIRPGSETEITACGLGKANGEGVQRYNYTNHYYEYCNGTTWVKMGGGGGFGGSYEVATFGGGCRYANPMTGSCSCPPGNYARLTGQAYRWSQWDSTMVMCYEGP</sequence>
<dbReference type="RefSeq" id="WP_321394711.1">
    <property type="nucleotide sequence ID" value="NZ_CP139487.1"/>
</dbReference>
<keyword evidence="1" id="KW-0472">Membrane</keyword>
<dbReference type="AlphaFoldDB" id="A0AAX4HP60"/>
<reference evidence="2 3" key="1">
    <citation type="submission" date="2023-11" db="EMBL/GenBank/DDBJ databases">
        <title>Peredibacter starrii A3.12.</title>
        <authorList>
            <person name="Mitchell R.J."/>
        </authorList>
    </citation>
    <scope>NUCLEOTIDE SEQUENCE [LARGE SCALE GENOMIC DNA]</scope>
    <source>
        <strain evidence="2 3">A3.12</strain>
    </source>
</reference>